<evidence type="ECO:0000259" key="4">
    <source>
        <dbReference type="Pfam" id="PF08007"/>
    </source>
</evidence>
<dbReference type="PANTHER" id="PTHR13096:SF8">
    <property type="entry name" value="RIBOSOMAL OXYGENASE 1"/>
    <property type="match status" value="1"/>
</dbReference>
<keyword evidence="2" id="KW-0479">Metal-binding</keyword>
<evidence type="ECO:0000256" key="2">
    <source>
        <dbReference type="ARBA" id="ARBA00022723"/>
    </source>
</evidence>
<dbReference type="AlphaFoldDB" id="A0A0C5GKY7"/>
<dbReference type="PANTHER" id="PTHR13096">
    <property type="entry name" value="MINA53 MYC INDUCED NUCLEAR ANTIGEN"/>
    <property type="match status" value="1"/>
</dbReference>
<comment type="cofactor">
    <cofactor evidence="1">
        <name>Fe(2+)</name>
        <dbReference type="ChEBI" id="CHEBI:29033"/>
    </cofactor>
</comment>
<dbReference type="HOGENOM" id="CLU_013645_1_1_11"/>
<protein>
    <recommendedName>
        <fullName evidence="4">JmjC domain-containing protein</fullName>
    </recommendedName>
</protein>
<dbReference type="STRING" id="477245.TU94_30790"/>
<evidence type="ECO:0000313" key="6">
    <source>
        <dbReference type="Proteomes" id="UP000032234"/>
    </source>
</evidence>
<dbReference type="Gene3D" id="2.60.120.650">
    <property type="entry name" value="Cupin"/>
    <property type="match status" value="1"/>
</dbReference>
<accession>A0A0C5GKY7</accession>
<dbReference type="PATRIC" id="fig|477245.3.peg.6558"/>
<dbReference type="EMBL" id="CP010849">
    <property type="protein sequence ID" value="AJP05161.1"/>
    <property type="molecule type" value="Genomic_DNA"/>
</dbReference>
<name>A0A0C5GKY7_9ACTN</name>
<dbReference type="Proteomes" id="UP000032234">
    <property type="component" value="Chromosome"/>
</dbReference>
<dbReference type="OrthoDB" id="9764016at2"/>
<dbReference type="GO" id="GO:0046872">
    <property type="term" value="F:metal ion binding"/>
    <property type="evidence" value="ECO:0007669"/>
    <property type="project" value="UniProtKB-KW"/>
</dbReference>
<dbReference type="Pfam" id="PF08007">
    <property type="entry name" value="JmjC_2"/>
    <property type="match status" value="2"/>
</dbReference>
<reference evidence="5 6" key="1">
    <citation type="submission" date="2015-02" db="EMBL/GenBank/DDBJ databases">
        <title>Genome sequence of thermotolerant Streptomyces cyaneogriseus subsp. Noncyanogenus NMWT1, the producer of nematocidal antibiotics nemadectin.</title>
        <authorList>
            <person name="Wang H."/>
            <person name="Li C."/>
            <person name="Xiang W."/>
            <person name="Wang X."/>
        </authorList>
    </citation>
    <scope>NUCLEOTIDE SEQUENCE [LARGE SCALE GENOMIC DNA]</scope>
    <source>
        <strain evidence="5 6">NMWT 1</strain>
    </source>
</reference>
<sequence length="351" mass="36844">MLVTDDTVDPVLGVGAAELAEAKGRRWFHRSGALAAAGTYAWHDLNRTLQYGNLGPDQVRLVGGDTPAGELFRVAVAGGSRTFCRIVPEAVHQALATGGTLVIDQLDLVDPWADHVARALAGVFTTRVQANLYASLSGAPGFGLHQDTHDVFVVQGSGKKHWTLESDDGTAQVTMAPGDVLYLPEGTAHDVATDAEGSLHITFAIPRPNVQELLAWTIAGSRDAQMLTALDGSDPEAAAAALTGLTHRTGEAEVGMFLEEGVDRGMAPSFVNLPHAVRDTAELAGKPGLVARRSFVGVLPDGSDDHARVLACLSATGETAVSELLALDGVDEPLTVVRDLARRGLISLSER</sequence>
<keyword evidence="3" id="KW-0408">Iron</keyword>
<evidence type="ECO:0000256" key="3">
    <source>
        <dbReference type="ARBA" id="ARBA00023004"/>
    </source>
</evidence>
<feature type="domain" description="JmjC" evidence="4">
    <location>
        <begin position="121"/>
        <end position="166"/>
    </location>
</feature>
<organism evidence="5 6">
    <name type="scientific">Streptomyces cyaneogriseus subsp. noncyanogenus</name>
    <dbReference type="NCBI Taxonomy" id="477245"/>
    <lineage>
        <taxon>Bacteria</taxon>
        <taxon>Bacillati</taxon>
        <taxon>Actinomycetota</taxon>
        <taxon>Actinomycetes</taxon>
        <taxon>Kitasatosporales</taxon>
        <taxon>Streptomycetaceae</taxon>
        <taxon>Streptomyces</taxon>
    </lineage>
</organism>
<dbReference type="SUPFAM" id="SSF51197">
    <property type="entry name" value="Clavaminate synthase-like"/>
    <property type="match status" value="1"/>
</dbReference>
<dbReference type="KEGG" id="scw:TU94_30790"/>
<dbReference type="RefSeq" id="WP_044386626.1">
    <property type="nucleotide sequence ID" value="NZ_CP010849.1"/>
</dbReference>
<evidence type="ECO:0000256" key="1">
    <source>
        <dbReference type="ARBA" id="ARBA00001954"/>
    </source>
</evidence>
<evidence type="ECO:0000313" key="5">
    <source>
        <dbReference type="EMBL" id="AJP05161.1"/>
    </source>
</evidence>
<gene>
    <name evidence="5" type="ORF">TU94_30790</name>
</gene>
<proteinExistence type="predicted"/>
<keyword evidence="6" id="KW-1185">Reference proteome</keyword>
<dbReference type="InterPro" id="IPR003347">
    <property type="entry name" value="JmjC_dom"/>
</dbReference>
<feature type="domain" description="JmjC" evidence="4">
    <location>
        <begin position="170"/>
        <end position="213"/>
    </location>
</feature>
<dbReference type="InterPro" id="IPR039994">
    <property type="entry name" value="NO66-like"/>
</dbReference>